<feature type="transmembrane region" description="Helical" evidence="1">
    <location>
        <begin position="121"/>
        <end position="138"/>
    </location>
</feature>
<dbReference type="Proteomes" id="UP000198651">
    <property type="component" value="Chromosome I"/>
</dbReference>
<name>A0A0S4M5V0_9BURK</name>
<evidence type="ECO:0000313" key="3">
    <source>
        <dbReference type="Proteomes" id="UP000198651"/>
    </source>
</evidence>
<sequence>MIINSCAVINMDSSIDIIEEEKIVTEDEEPISLQLGAVPNEYEIAPNNCNAVDHNAVDQETSIAPIEEESVGAEENHQHPLPLARTIGHANRNQIAINLEYNRMRRDSISSCIRFYHKVNFFSYVSYLFIEMIVAQMVCPKDHLGNYECEKSVLIFAASATLLSVIAHIMLHCSKILLLRRHPKENT</sequence>
<gene>
    <name evidence="2" type="ORF">Ark11_1508</name>
</gene>
<keyword evidence="1" id="KW-1133">Transmembrane helix</keyword>
<proteinExistence type="predicted"/>
<evidence type="ECO:0000256" key="1">
    <source>
        <dbReference type="SAM" id="Phobius"/>
    </source>
</evidence>
<feature type="transmembrane region" description="Helical" evidence="1">
    <location>
        <begin position="153"/>
        <end position="171"/>
    </location>
</feature>
<dbReference type="EMBL" id="LN906597">
    <property type="protein sequence ID" value="CUT18306.1"/>
    <property type="molecule type" value="Genomic_DNA"/>
</dbReference>
<protein>
    <submittedName>
        <fullName evidence="2">Putative membrane protein</fullName>
    </submittedName>
</protein>
<keyword evidence="1" id="KW-0812">Transmembrane</keyword>
<dbReference type="RefSeq" id="WP_092342312.1">
    <property type="nucleotide sequence ID" value="NZ_LN906597.1"/>
</dbReference>
<keyword evidence="3" id="KW-1185">Reference proteome</keyword>
<evidence type="ECO:0000313" key="2">
    <source>
        <dbReference type="EMBL" id="CUT18306.1"/>
    </source>
</evidence>
<reference evidence="3" key="1">
    <citation type="submission" date="2015-11" db="EMBL/GenBank/DDBJ databases">
        <authorList>
            <person name="Seth-Smith H.M.B."/>
        </authorList>
    </citation>
    <scope>NUCLEOTIDE SEQUENCE [LARGE SCALE GENOMIC DNA]</scope>
    <source>
        <strain evidence="3">2013Ark11</strain>
    </source>
</reference>
<organism evidence="2 3">
    <name type="scientific">Candidatus Ichthyocystis hellenicum</name>
    <dbReference type="NCBI Taxonomy" id="1561003"/>
    <lineage>
        <taxon>Bacteria</taxon>
        <taxon>Pseudomonadati</taxon>
        <taxon>Pseudomonadota</taxon>
        <taxon>Betaproteobacteria</taxon>
        <taxon>Burkholderiales</taxon>
        <taxon>Candidatus Ichthyocystis</taxon>
    </lineage>
</organism>
<dbReference type="AlphaFoldDB" id="A0A0S4M5V0"/>
<accession>A0A0S4M5V0</accession>
<keyword evidence="1" id="KW-0472">Membrane</keyword>